<dbReference type="Proteomes" id="UP001516023">
    <property type="component" value="Unassembled WGS sequence"/>
</dbReference>
<evidence type="ECO:0000313" key="4">
    <source>
        <dbReference type="Proteomes" id="UP001516023"/>
    </source>
</evidence>
<organism evidence="3 4">
    <name type="scientific">Cyclotella cryptica</name>
    <dbReference type="NCBI Taxonomy" id="29204"/>
    <lineage>
        <taxon>Eukaryota</taxon>
        <taxon>Sar</taxon>
        <taxon>Stramenopiles</taxon>
        <taxon>Ochrophyta</taxon>
        <taxon>Bacillariophyta</taxon>
        <taxon>Coscinodiscophyceae</taxon>
        <taxon>Thalassiosirophycidae</taxon>
        <taxon>Stephanodiscales</taxon>
        <taxon>Stephanodiscaceae</taxon>
        <taxon>Cyclotella</taxon>
    </lineage>
</organism>
<comment type="caution">
    <text evidence="3">The sequence shown here is derived from an EMBL/GenBank/DDBJ whole genome shotgun (WGS) entry which is preliminary data.</text>
</comment>
<reference evidence="3 4" key="1">
    <citation type="journal article" date="2020" name="G3 (Bethesda)">
        <title>Improved Reference Genome for Cyclotella cryptica CCMP332, a Model for Cell Wall Morphogenesis, Salinity Adaptation, and Lipid Production in Diatoms (Bacillariophyta).</title>
        <authorList>
            <person name="Roberts W.R."/>
            <person name="Downey K.M."/>
            <person name="Ruck E.C."/>
            <person name="Traller J.C."/>
            <person name="Alverson A.J."/>
        </authorList>
    </citation>
    <scope>NUCLEOTIDE SEQUENCE [LARGE SCALE GENOMIC DNA]</scope>
    <source>
        <strain evidence="3 4">CCMP332</strain>
    </source>
</reference>
<evidence type="ECO:0000313" key="3">
    <source>
        <dbReference type="EMBL" id="KAL3774821.1"/>
    </source>
</evidence>
<evidence type="ECO:0008006" key="5">
    <source>
        <dbReference type="Google" id="ProtNLM"/>
    </source>
</evidence>
<feature type="signal peptide" evidence="2">
    <location>
        <begin position="1"/>
        <end position="32"/>
    </location>
</feature>
<dbReference type="Gene3D" id="2.60.40.780">
    <property type="entry name" value="von Hippel-Lindau disease tumour suppressor, beta domain"/>
    <property type="match status" value="1"/>
</dbReference>
<feature type="chain" id="PRO_5044805187" description="Fe2OG dioxygenase domain-containing protein" evidence="2">
    <location>
        <begin position="33"/>
        <end position="552"/>
    </location>
</feature>
<protein>
    <recommendedName>
        <fullName evidence="5">Fe2OG dioxygenase domain-containing protein</fullName>
    </recommendedName>
</protein>
<evidence type="ECO:0000256" key="1">
    <source>
        <dbReference type="SAM" id="MobiDB-lite"/>
    </source>
</evidence>
<accession>A0ABD3NIQ2</accession>
<dbReference type="AlphaFoldDB" id="A0ABD3NIQ2"/>
<feature type="region of interest" description="Disordered" evidence="1">
    <location>
        <begin position="531"/>
        <end position="552"/>
    </location>
</feature>
<dbReference type="EMBL" id="JABMIG020000574">
    <property type="protein sequence ID" value="KAL3774821.1"/>
    <property type="molecule type" value="Genomic_DNA"/>
</dbReference>
<proteinExistence type="predicted"/>
<evidence type="ECO:0000256" key="2">
    <source>
        <dbReference type="SAM" id="SignalP"/>
    </source>
</evidence>
<keyword evidence="2" id="KW-0732">Signal</keyword>
<sequence length="552" mass="62537">MIGGQYYQQRDRQHRSTMKLALLATLLEAVSASEYPTVNADYIPTIRSLDDLPYDANEHLASHIFAYPSRCSSVVSNEHRIYSNIFHHKFVSLDGEALAAVFGHLNSAQQNGGDASDCMAVCLEKGTPKSVVARPLPHRYWRNGAVDHDGKGTNVEEMSLVDFLYSDGCGKVEYGMVSYHTQPVAVYWIDEKNGQKVFNAKLKPGERSTNFITTFVGHAFEVYDTQPNPDDALQNEMIFKFTVENNGIIGIGNHDQPKVPKESVAQEVKRTLISEWVRHSKVKRTFSPLGFDKGRLPNDLYASLGSYYYNNRFPPHVVLEEWGSHKGVFVNYWEADVNFIQIPWELKRRWQGRLKELVEAWTGVELETTDMYGMREYTKGARLVTHVDRESTHAASLIVNIAQENVTKPWTIEVNDHANRLHEVVMEPGDIVYYESAKALHGRNTPLQNGKYINLFTHYRPLNDPDWYLRENPEGTPEPLIDVGECKLVGNADQYSQGAVKCDNDAIGPHLSPTMFQAKSAMDLFHWWESVGPNEEDGQDNHDDANALGEEL</sequence>
<dbReference type="InterPro" id="IPR037140">
    <property type="entry name" value="VHL_beta_dom_sf"/>
</dbReference>
<name>A0ABD3NIQ2_9STRA</name>
<keyword evidence="4" id="KW-1185">Reference proteome</keyword>
<gene>
    <name evidence="3" type="ORF">HJC23_012601</name>
</gene>